<comment type="similarity">
    <text evidence="2 6">Belongs to the GDT1 family.</text>
</comment>
<dbReference type="InterPro" id="IPR001727">
    <property type="entry name" value="GDT1-like"/>
</dbReference>
<proteinExistence type="inferred from homology"/>
<organism evidence="7 8">
    <name type="scientific">Capillibacterium thermochitinicola</name>
    <dbReference type="NCBI Taxonomy" id="2699427"/>
    <lineage>
        <taxon>Bacteria</taxon>
        <taxon>Bacillati</taxon>
        <taxon>Bacillota</taxon>
        <taxon>Capillibacterium</taxon>
    </lineage>
</organism>
<evidence type="ECO:0000256" key="2">
    <source>
        <dbReference type="ARBA" id="ARBA00009190"/>
    </source>
</evidence>
<evidence type="ECO:0000313" key="8">
    <source>
        <dbReference type="Proteomes" id="UP000657177"/>
    </source>
</evidence>
<dbReference type="GO" id="GO:0046873">
    <property type="term" value="F:metal ion transmembrane transporter activity"/>
    <property type="evidence" value="ECO:0007669"/>
    <property type="project" value="InterPro"/>
</dbReference>
<comment type="caution">
    <text evidence="7">The sequence shown here is derived from an EMBL/GenBank/DDBJ whole genome shotgun (WGS) entry which is preliminary data.</text>
</comment>
<feature type="transmembrane region" description="Helical" evidence="6">
    <location>
        <begin position="132"/>
        <end position="152"/>
    </location>
</feature>
<feature type="transmembrane region" description="Helical" evidence="6">
    <location>
        <begin position="65"/>
        <end position="84"/>
    </location>
</feature>
<protein>
    <recommendedName>
        <fullName evidence="6">GDT1 family protein</fullName>
    </recommendedName>
</protein>
<keyword evidence="8" id="KW-1185">Reference proteome</keyword>
<dbReference type="PANTHER" id="PTHR12608:SF1">
    <property type="entry name" value="TRANSMEMBRANE PROTEIN 165"/>
    <property type="match status" value="1"/>
</dbReference>
<dbReference type="AlphaFoldDB" id="A0A8J6I1P6"/>
<feature type="transmembrane region" description="Helical" evidence="6">
    <location>
        <begin position="37"/>
        <end position="59"/>
    </location>
</feature>
<gene>
    <name evidence="7" type="ORF">G5B42_08875</name>
</gene>
<feature type="transmembrane region" description="Helical" evidence="6">
    <location>
        <begin position="195"/>
        <end position="211"/>
    </location>
</feature>
<evidence type="ECO:0000313" key="7">
    <source>
        <dbReference type="EMBL" id="MBA2133648.1"/>
    </source>
</evidence>
<evidence type="ECO:0000256" key="1">
    <source>
        <dbReference type="ARBA" id="ARBA00004141"/>
    </source>
</evidence>
<reference evidence="7" key="1">
    <citation type="submission" date="2020-06" db="EMBL/GenBank/DDBJ databases">
        <title>Novel chitinolytic bacterium.</title>
        <authorList>
            <person name="Ungkulpasvich U."/>
            <person name="Kosugi A."/>
            <person name="Uke A."/>
        </authorList>
    </citation>
    <scope>NUCLEOTIDE SEQUENCE</scope>
    <source>
        <strain evidence="7">UUS1-1</strain>
    </source>
</reference>
<evidence type="ECO:0000256" key="6">
    <source>
        <dbReference type="RuleBase" id="RU365102"/>
    </source>
</evidence>
<dbReference type="Proteomes" id="UP000657177">
    <property type="component" value="Unassembled WGS sequence"/>
</dbReference>
<evidence type="ECO:0000256" key="5">
    <source>
        <dbReference type="ARBA" id="ARBA00023136"/>
    </source>
</evidence>
<dbReference type="RefSeq" id="WP_181340118.1">
    <property type="nucleotide sequence ID" value="NZ_JAAKDE010000017.1"/>
</dbReference>
<feature type="transmembrane region" description="Helical" evidence="6">
    <location>
        <begin position="164"/>
        <end position="183"/>
    </location>
</feature>
<keyword evidence="3 6" id="KW-0812">Transmembrane</keyword>
<name>A0A8J6I1P6_9FIRM</name>
<dbReference type="PANTHER" id="PTHR12608">
    <property type="entry name" value="TRANSMEMBRANE PROTEIN HTP-1 RELATED"/>
    <property type="match status" value="1"/>
</dbReference>
<dbReference type="GO" id="GO:0016020">
    <property type="term" value="C:membrane"/>
    <property type="evidence" value="ECO:0007669"/>
    <property type="project" value="UniProtKB-SubCell"/>
</dbReference>
<evidence type="ECO:0000256" key="4">
    <source>
        <dbReference type="ARBA" id="ARBA00022989"/>
    </source>
</evidence>
<dbReference type="EMBL" id="JAAKDE010000017">
    <property type="protein sequence ID" value="MBA2133648.1"/>
    <property type="molecule type" value="Genomic_DNA"/>
</dbReference>
<dbReference type="Pfam" id="PF01169">
    <property type="entry name" value="GDT1"/>
    <property type="match status" value="2"/>
</dbReference>
<accession>A0A8J6I1P6</accession>
<evidence type="ECO:0000256" key="3">
    <source>
        <dbReference type="ARBA" id="ARBA00022692"/>
    </source>
</evidence>
<sequence length="381" mass="42227">MIQELIRAFLLIFTAEMGDKTQILALAFATRFPIRKVMLGIGMGIILNHGLAVALGSYLSRVVPLSTVQLIAGAAFVCFALWTLKPEQEEEEEEPRMQFGPALTVAVAFFLGELGDKTQLTAITLAADAKYPLMILAGTVSGMLATGALGIFVGKKLGDKIPEAGIKILAASIFMFFGLQKLFQTIPAQFLRVKIVLPLICLLALVVFYLLRSLIRQRQAGVQSALIAKAKLLHDYYQHMKEDLDQICLGLEYCCVCQGNRCAIGESKEIVQSALTDQAWQAEAQALATNHREKPFAEEKVIDCLVDTLWLINTIQDEKSLAKAHLIRNQMETILFGRPLSGFENLESYFNHIREIDAGLAGKIDDMFDSLLRKVHLLRIE</sequence>
<keyword evidence="4 6" id="KW-1133">Transmembrane helix</keyword>
<keyword evidence="5 6" id="KW-0472">Membrane</keyword>
<comment type="subcellular location">
    <subcellularLocation>
        <location evidence="1 6">Membrane</location>
        <topology evidence="1 6">Multi-pass membrane protein</topology>
    </subcellularLocation>
</comment>